<evidence type="ECO:0000313" key="2">
    <source>
        <dbReference type="EMBL" id="CAA7055798.1"/>
    </source>
</evidence>
<dbReference type="InterPro" id="IPR027417">
    <property type="entry name" value="P-loop_NTPase"/>
</dbReference>
<comment type="caution">
    <text evidence="2">The sequence shown here is derived from an EMBL/GenBank/DDBJ whole genome shotgun (WGS) entry which is preliminary data.</text>
</comment>
<evidence type="ECO:0000313" key="3">
    <source>
        <dbReference type="Proteomes" id="UP000467841"/>
    </source>
</evidence>
<dbReference type="InterPro" id="IPR041677">
    <property type="entry name" value="DNA2/NAM7_AAA_11"/>
</dbReference>
<keyword evidence="3" id="KW-1185">Reference proteome</keyword>
<dbReference type="OrthoDB" id="3156807at2759"/>
<dbReference type="Pfam" id="PF13086">
    <property type="entry name" value="AAA_11"/>
    <property type="match status" value="1"/>
</dbReference>
<gene>
    <name evidence="2" type="ORF">MERR_LOCUS43034</name>
</gene>
<organism evidence="2 3">
    <name type="scientific">Microthlaspi erraticum</name>
    <dbReference type="NCBI Taxonomy" id="1685480"/>
    <lineage>
        <taxon>Eukaryota</taxon>
        <taxon>Viridiplantae</taxon>
        <taxon>Streptophyta</taxon>
        <taxon>Embryophyta</taxon>
        <taxon>Tracheophyta</taxon>
        <taxon>Spermatophyta</taxon>
        <taxon>Magnoliopsida</taxon>
        <taxon>eudicotyledons</taxon>
        <taxon>Gunneridae</taxon>
        <taxon>Pentapetalae</taxon>
        <taxon>rosids</taxon>
        <taxon>malvids</taxon>
        <taxon>Brassicales</taxon>
        <taxon>Brassicaceae</taxon>
        <taxon>Coluteocarpeae</taxon>
        <taxon>Microthlaspi</taxon>
    </lineage>
</organism>
<dbReference type="EMBL" id="CACVBM020001607">
    <property type="protein sequence ID" value="CAA7055798.1"/>
    <property type="molecule type" value="Genomic_DNA"/>
</dbReference>
<accession>A0A6D2KUP5</accession>
<dbReference type="Proteomes" id="UP000467841">
    <property type="component" value="Unassembled WGS sequence"/>
</dbReference>
<dbReference type="SUPFAM" id="SSF52540">
    <property type="entry name" value="P-loop containing nucleoside triphosphate hydrolases"/>
    <property type="match status" value="1"/>
</dbReference>
<protein>
    <recommendedName>
        <fullName evidence="1">DNA2/NAM7 helicase helicase domain-containing protein</fullName>
    </recommendedName>
</protein>
<feature type="domain" description="DNA2/NAM7 helicase helicase" evidence="1">
    <location>
        <begin position="173"/>
        <end position="219"/>
    </location>
</feature>
<sequence>MDNTEIHFLVDEKKKTSLFDRVCSWSIEDILNKDLYKQQLKTIPDTFTSVDEYFNCFVPHLLEETRTELFSSFRSLAKAPVFQIVRAPVFQIMESTGSSPINNLLHDITITDEVTVIAKYKPECGDVIALSLTKEAPRRIDDLSPLRLAYVVSVYGDHSSDPNRVLDIIRSAKLNSSQEAAILGCIKARRCNHRKSMKLIWGPPGTGKTKTVATLLVALSKLK</sequence>
<reference evidence="2" key="1">
    <citation type="submission" date="2020-01" db="EMBL/GenBank/DDBJ databases">
        <authorList>
            <person name="Mishra B."/>
        </authorList>
    </citation>
    <scope>NUCLEOTIDE SEQUENCE [LARGE SCALE GENOMIC DNA]</scope>
</reference>
<dbReference type="GO" id="GO:0004386">
    <property type="term" value="F:helicase activity"/>
    <property type="evidence" value="ECO:0007669"/>
    <property type="project" value="InterPro"/>
</dbReference>
<name>A0A6D2KUP5_9BRAS</name>
<dbReference type="InterPro" id="IPR045055">
    <property type="entry name" value="DNA2/NAM7-like"/>
</dbReference>
<dbReference type="AlphaFoldDB" id="A0A6D2KUP5"/>
<dbReference type="Gene3D" id="3.40.50.300">
    <property type="entry name" value="P-loop containing nucleotide triphosphate hydrolases"/>
    <property type="match status" value="1"/>
</dbReference>
<proteinExistence type="predicted"/>
<evidence type="ECO:0000259" key="1">
    <source>
        <dbReference type="Pfam" id="PF13086"/>
    </source>
</evidence>
<dbReference type="PANTHER" id="PTHR10887:SF522">
    <property type="entry name" value="P-LOOP CONTAINING NUCLEOSIDE TRIPHOSPHATE HYDROLASES SUPERFAMILY PROTEIN"/>
    <property type="match status" value="1"/>
</dbReference>
<dbReference type="PANTHER" id="PTHR10887">
    <property type="entry name" value="DNA2/NAM7 HELICASE FAMILY"/>
    <property type="match status" value="1"/>
</dbReference>